<dbReference type="EMBL" id="ML995827">
    <property type="protein sequence ID" value="KAF2770295.1"/>
    <property type="molecule type" value="Genomic_DNA"/>
</dbReference>
<evidence type="ECO:0000313" key="4">
    <source>
        <dbReference type="Proteomes" id="UP000799436"/>
    </source>
</evidence>
<gene>
    <name evidence="3" type="ORF">EJ03DRAFT_342940</name>
</gene>
<evidence type="ECO:0000256" key="1">
    <source>
        <dbReference type="SAM" id="Coils"/>
    </source>
</evidence>
<dbReference type="AlphaFoldDB" id="A0A6G1LBR7"/>
<evidence type="ECO:0000256" key="2">
    <source>
        <dbReference type="SAM" id="MobiDB-lite"/>
    </source>
</evidence>
<evidence type="ECO:0008006" key="5">
    <source>
        <dbReference type="Google" id="ProtNLM"/>
    </source>
</evidence>
<name>A0A6G1LBR7_9PEZI</name>
<proteinExistence type="predicted"/>
<accession>A0A6G1LBR7</accession>
<dbReference type="OrthoDB" id="2103031at2759"/>
<feature type="region of interest" description="Disordered" evidence="2">
    <location>
        <begin position="302"/>
        <end position="331"/>
    </location>
</feature>
<feature type="compositionally biased region" description="Basic and acidic residues" evidence="2">
    <location>
        <begin position="1"/>
        <end position="38"/>
    </location>
</feature>
<organism evidence="3 4">
    <name type="scientific">Teratosphaeria nubilosa</name>
    <dbReference type="NCBI Taxonomy" id="161662"/>
    <lineage>
        <taxon>Eukaryota</taxon>
        <taxon>Fungi</taxon>
        <taxon>Dikarya</taxon>
        <taxon>Ascomycota</taxon>
        <taxon>Pezizomycotina</taxon>
        <taxon>Dothideomycetes</taxon>
        <taxon>Dothideomycetidae</taxon>
        <taxon>Mycosphaerellales</taxon>
        <taxon>Teratosphaeriaceae</taxon>
        <taxon>Teratosphaeria</taxon>
    </lineage>
</organism>
<reference evidence="3" key="1">
    <citation type="journal article" date="2020" name="Stud. Mycol.">
        <title>101 Dothideomycetes genomes: a test case for predicting lifestyles and emergence of pathogens.</title>
        <authorList>
            <person name="Haridas S."/>
            <person name="Albert R."/>
            <person name="Binder M."/>
            <person name="Bloem J."/>
            <person name="Labutti K."/>
            <person name="Salamov A."/>
            <person name="Andreopoulos B."/>
            <person name="Baker S."/>
            <person name="Barry K."/>
            <person name="Bills G."/>
            <person name="Bluhm B."/>
            <person name="Cannon C."/>
            <person name="Castanera R."/>
            <person name="Culley D."/>
            <person name="Daum C."/>
            <person name="Ezra D."/>
            <person name="Gonzalez J."/>
            <person name="Henrissat B."/>
            <person name="Kuo A."/>
            <person name="Liang C."/>
            <person name="Lipzen A."/>
            <person name="Lutzoni F."/>
            <person name="Magnuson J."/>
            <person name="Mondo S."/>
            <person name="Nolan M."/>
            <person name="Ohm R."/>
            <person name="Pangilinan J."/>
            <person name="Park H.-J."/>
            <person name="Ramirez L."/>
            <person name="Alfaro M."/>
            <person name="Sun H."/>
            <person name="Tritt A."/>
            <person name="Yoshinaga Y."/>
            <person name="Zwiers L.-H."/>
            <person name="Turgeon B."/>
            <person name="Goodwin S."/>
            <person name="Spatafora J."/>
            <person name="Crous P."/>
            <person name="Grigoriev I."/>
        </authorList>
    </citation>
    <scope>NUCLEOTIDE SEQUENCE</scope>
    <source>
        <strain evidence="3">CBS 116005</strain>
    </source>
</reference>
<sequence length="331" mass="38035">MGWLWDSKKPGSSDDAYSKLDPSLRDFLHKESHQKQEETTSQPQQASGIYRSQLGLDNPEQDAQEKPAVPPESQFQDGRYAHLWKNYRPRAEIEAAGKTDQDRMRDIVDAFKDRKAAIGRAAMENCVLEQMAERDCWENGSWSDKLNMCRGPTRQFNRCYTMQSRFLKALGYLSFVRSEEEDEKIQMHADTLYHRMLERERLAEEAEKESLPAPQLPPLIDASATTAALGEDSAFARNRKRALEMGQTGSLSAYAPEKREAILKKIAGMNEREKELELQLIAAESRAHMDLQEKYFERLKAEAEGRADRRERGKETVGDTIKRAWGWDSKQ</sequence>
<dbReference type="Proteomes" id="UP000799436">
    <property type="component" value="Unassembled WGS sequence"/>
</dbReference>
<evidence type="ECO:0000313" key="3">
    <source>
        <dbReference type="EMBL" id="KAF2770295.1"/>
    </source>
</evidence>
<feature type="compositionally biased region" description="Basic and acidic residues" evidence="2">
    <location>
        <begin position="302"/>
        <end position="322"/>
    </location>
</feature>
<protein>
    <recommendedName>
        <fullName evidence="5">Autophagy protein</fullName>
    </recommendedName>
</protein>
<feature type="coiled-coil region" evidence="1">
    <location>
        <begin position="259"/>
        <end position="286"/>
    </location>
</feature>
<keyword evidence="4" id="KW-1185">Reference proteome</keyword>
<keyword evidence="1" id="KW-0175">Coiled coil</keyword>
<feature type="region of interest" description="Disordered" evidence="2">
    <location>
        <begin position="1"/>
        <end position="75"/>
    </location>
</feature>